<dbReference type="AlphaFoldDB" id="A0AAN5CT07"/>
<dbReference type="Proteomes" id="UP001328107">
    <property type="component" value="Unassembled WGS sequence"/>
</dbReference>
<keyword evidence="3" id="KW-1185">Reference proteome</keyword>
<dbReference type="EMBL" id="BTRK01000004">
    <property type="protein sequence ID" value="GMR50238.1"/>
    <property type="molecule type" value="Genomic_DNA"/>
</dbReference>
<proteinExistence type="predicted"/>
<evidence type="ECO:0000313" key="3">
    <source>
        <dbReference type="Proteomes" id="UP001328107"/>
    </source>
</evidence>
<feature type="transmembrane region" description="Helical" evidence="1">
    <location>
        <begin position="13"/>
        <end position="34"/>
    </location>
</feature>
<gene>
    <name evidence="2" type="ORF">PMAYCL1PPCAC_20433</name>
</gene>
<accession>A0AAN5CT07</accession>
<evidence type="ECO:0000256" key="1">
    <source>
        <dbReference type="SAM" id="Phobius"/>
    </source>
</evidence>
<keyword evidence="1" id="KW-1133">Transmembrane helix</keyword>
<keyword evidence="1" id="KW-0472">Membrane</keyword>
<sequence>FSTTAKISPARTAALKLGLIFFSVLMMFSFARFLHSLRSSILQFLSRLTTSFTTSRTHDGGASYRDIRQLGVRLVSHVAAHIRRRRGTGCWNL</sequence>
<evidence type="ECO:0000313" key="2">
    <source>
        <dbReference type="EMBL" id="GMR50238.1"/>
    </source>
</evidence>
<comment type="caution">
    <text evidence="2">The sequence shown here is derived from an EMBL/GenBank/DDBJ whole genome shotgun (WGS) entry which is preliminary data.</text>
</comment>
<protein>
    <submittedName>
        <fullName evidence="2">Uncharacterized protein</fullName>
    </submittedName>
</protein>
<reference evidence="3" key="1">
    <citation type="submission" date="2022-10" db="EMBL/GenBank/DDBJ databases">
        <title>Genome assembly of Pristionchus species.</title>
        <authorList>
            <person name="Yoshida K."/>
            <person name="Sommer R.J."/>
        </authorList>
    </citation>
    <scope>NUCLEOTIDE SEQUENCE [LARGE SCALE GENOMIC DNA]</scope>
    <source>
        <strain evidence="3">RS5460</strain>
    </source>
</reference>
<name>A0AAN5CT07_9BILA</name>
<feature type="non-terminal residue" evidence="2">
    <location>
        <position position="1"/>
    </location>
</feature>
<keyword evidence="1" id="KW-0812">Transmembrane</keyword>
<organism evidence="2 3">
    <name type="scientific">Pristionchus mayeri</name>
    <dbReference type="NCBI Taxonomy" id="1317129"/>
    <lineage>
        <taxon>Eukaryota</taxon>
        <taxon>Metazoa</taxon>
        <taxon>Ecdysozoa</taxon>
        <taxon>Nematoda</taxon>
        <taxon>Chromadorea</taxon>
        <taxon>Rhabditida</taxon>
        <taxon>Rhabditina</taxon>
        <taxon>Diplogasteromorpha</taxon>
        <taxon>Diplogasteroidea</taxon>
        <taxon>Neodiplogasteridae</taxon>
        <taxon>Pristionchus</taxon>
    </lineage>
</organism>